<dbReference type="CDD" id="cd14744">
    <property type="entry name" value="PAAR_CT_2"/>
    <property type="match status" value="1"/>
</dbReference>
<organism evidence="1 2">
    <name type="scientific">Pseudoduganella chitinolytica</name>
    <dbReference type="NCBI Taxonomy" id="34070"/>
    <lineage>
        <taxon>Bacteria</taxon>
        <taxon>Pseudomonadati</taxon>
        <taxon>Pseudomonadota</taxon>
        <taxon>Betaproteobacteria</taxon>
        <taxon>Burkholderiales</taxon>
        <taxon>Oxalobacteraceae</taxon>
        <taxon>Telluria group</taxon>
        <taxon>Pseudoduganella</taxon>
    </lineage>
</organism>
<sequence>MRNVIRLGDATSHGGKVVRVSAPHITVEGIAVARVGDVCSCPIKGHDNCTIAEGDPHHVVDGIPVAYAGCKTTCGAVLIASRKPGRNLMGDRASHWPEED</sequence>
<protein>
    <submittedName>
        <fullName evidence="1">PAAR domain-containing protein</fullName>
    </submittedName>
</protein>
<evidence type="ECO:0000313" key="1">
    <source>
        <dbReference type="EMBL" id="WEF33340.1"/>
    </source>
</evidence>
<accession>A0ABY8BC14</accession>
<dbReference type="EMBL" id="CP119083">
    <property type="protein sequence ID" value="WEF33340.1"/>
    <property type="molecule type" value="Genomic_DNA"/>
</dbReference>
<evidence type="ECO:0000313" key="2">
    <source>
        <dbReference type="Proteomes" id="UP001216510"/>
    </source>
</evidence>
<dbReference type="Gene3D" id="2.60.200.60">
    <property type="match status" value="1"/>
</dbReference>
<name>A0ABY8BC14_9BURK</name>
<proteinExistence type="predicted"/>
<keyword evidence="2" id="KW-1185">Reference proteome</keyword>
<dbReference type="InterPro" id="IPR008727">
    <property type="entry name" value="PAAR_motif"/>
</dbReference>
<dbReference type="Pfam" id="PF05488">
    <property type="entry name" value="PAAR_motif"/>
    <property type="match status" value="1"/>
</dbReference>
<reference evidence="1 2" key="1">
    <citation type="submission" date="2023-02" db="EMBL/GenBank/DDBJ databases">
        <title>Gemone sequence of Telluria chitinolytica ACM 3522T.</title>
        <authorList>
            <person name="Frediansyah A."/>
            <person name="Miess H."/>
            <person name="Gross H."/>
        </authorList>
    </citation>
    <scope>NUCLEOTIDE SEQUENCE [LARGE SCALE GENOMIC DNA]</scope>
    <source>
        <strain evidence="1 2">ACM 3522</strain>
    </source>
</reference>
<dbReference type="Proteomes" id="UP001216510">
    <property type="component" value="Chromosome"/>
</dbReference>
<dbReference type="RefSeq" id="WP_277416046.1">
    <property type="nucleotide sequence ID" value="NZ_CP119083.1"/>
</dbReference>
<gene>
    <name evidence="1" type="ORF">PX653_00680</name>
</gene>